<evidence type="ECO:0000313" key="1">
    <source>
        <dbReference type="EMBL" id="MEX3932737.1"/>
    </source>
</evidence>
<sequence length="530" mass="58236">MQFDLLHVGPLVFLAHMLGVIAACHAILHTRTSQGAIAWAVSLVAMPYLTLVPYLFLGRSKFAGYADARRIENKMLRTRANPPEWDREASSPGRPTEALGQQFVRSLTRLGGMPFLPGNSVRTLVNGEATFAAIFDAIENATRYVIVQFFIVRADALGEMLKDALIAKAMQGVRVYVLYDSIGSFDLPHRYVASMLAGGVQMHPFATNRRFVNRFQLNFRNHRKIVVVDGERAFVGGHNVGVEYLGGKPPLSPWRDTHIDVRGPAVASIQFVFTEDWYWATQQLPEFDPAPVSSPVSPAVSPLASPSVLPSVLTSVAPAASPPASPSVAPATSPPASLSVSPSVAAGDGMHCLVIPTGPADKQETCSLFFVEAINAARERIWITTPYLIPDEAVFAALRLAALRGVEVRIMIPSRRDHRVVFEASKLYAYDSIRAGVRIFRYRPGFLHQKVVLIDDIAAAVGSANLDNRSFRLNFEIMVLTVDSNFAAEVEAMLLRDFDESFEIDRGEYRNAPALRRVAMHVARLFAPIL</sequence>
<keyword evidence="2" id="KW-1185">Reference proteome</keyword>
<organism evidence="1 2">
    <name type="scientific">Paraburkholderia phymatum</name>
    <dbReference type="NCBI Taxonomy" id="148447"/>
    <lineage>
        <taxon>Bacteria</taxon>
        <taxon>Pseudomonadati</taxon>
        <taxon>Pseudomonadota</taxon>
        <taxon>Betaproteobacteria</taxon>
        <taxon>Burkholderiales</taxon>
        <taxon>Burkholderiaceae</taxon>
        <taxon>Paraburkholderia</taxon>
    </lineage>
</organism>
<dbReference type="Proteomes" id="UP001558850">
    <property type="component" value="Unassembled WGS sequence"/>
</dbReference>
<name>A0ACC6TZH4_9BURK</name>
<comment type="caution">
    <text evidence="1">The sequence shown here is derived from an EMBL/GenBank/DDBJ whole genome shotgun (WGS) entry which is preliminary data.</text>
</comment>
<proteinExistence type="predicted"/>
<accession>A0ACC6TZH4</accession>
<dbReference type="EC" id="2.7.8.-" evidence="1"/>
<reference evidence="1" key="1">
    <citation type="submission" date="2024-07" db="EMBL/GenBank/DDBJ databases">
        <title>A survey of Mimosa microsymbionts across Brazilian biomes reveals a high diversity of Paraburkholderia nodulating endemic species, but also that Cupriavidus is common as a symbiont of widespread species.</title>
        <authorList>
            <person name="Rouws L."/>
            <person name="Barauna A."/>
            <person name="Beukes C."/>
            <person name="Rouws J.R.C."/>
            <person name="De Faria S.M."/>
            <person name="Gross E."/>
            <person name="Bueno Dos Reis Junior F."/>
            <person name="Simon M.F."/>
            <person name="Maluk M."/>
            <person name="Odee D.W."/>
            <person name="Kenicer G."/>
            <person name="Young J.P.W."/>
            <person name="Reis V.M."/>
            <person name="Zilli J."/>
            <person name="James E.K."/>
        </authorList>
    </citation>
    <scope>NUCLEOTIDE SEQUENCE</scope>
    <source>
        <strain evidence="1">EG181B</strain>
    </source>
</reference>
<keyword evidence="1" id="KW-0808">Transferase</keyword>
<evidence type="ECO:0000313" key="2">
    <source>
        <dbReference type="Proteomes" id="UP001558850"/>
    </source>
</evidence>
<protein>
    <submittedName>
        <fullName evidence="1">Cardiolipin synthase</fullName>
        <ecNumber evidence="1">2.7.8.-</ecNumber>
    </submittedName>
</protein>
<dbReference type="EMBL" id="JBFRCH010000005">
    <property type="protein sequence ID" value="MEX3932737.1"/>
    <property type="molecule type" value="Genomic_DNA"/>
</dbReference>
<gene>
    <name evidence="1" type="ORF">AB4Y32_13180</name>
</gene>